<feature type="region of interest" description="Disordered" evidence="1">
    <location>
        <begin position="56"/>
        <end position="77"/>
    </location>
</feature>
<protein>
    <recommendedName>
        <fullName evidence="4">Ferritin-like metal-binding protein YciE</fullName>
    </recommendedName>
</protein>
<gene>
    <name evidence="2" type="ORF">ACFQ3T_06145</name>
</gene>
<reference evidence="3" key="1">
    <citation type="journal article" date="2019" name="Int. J. Syst. Evol. Microbiol.">
        <title>The Global Catalogue of Microorganisms (GCM) 10K type strain sequencing project: providing services to taxonomists for standard genome sequencing and annotation.</title>
        <authorList>
            <consortium name="The Broad Institute Genomics Platform"/>
            <consortium name="The Broad Institute Genome Sequencing Center for Infectious Disease"/>
            <person name="Wu L."/>
            <person name="Ma J."/>
        </authorList>
    </citation>
    <scope>NUCLEOTIDE SEQUENCE [LARGE SCALE GENOMIC DNA]</scope>
    <source>
        <strain evidence="3">CCUG 60214</strain>
    </source>
</reference>
<evidence type="ECO:0000313" key="3">
    <source>
        <dbReference type="Proteomes" id="UP001597168"/>
    </source>
</evidence>
<name>A0ABW3QPM9_9PSEU</name>
<accession>A0ABW3QPM9</accession>
<keyword evidence="3" id="KW-1185">Reference proteome</keyword>
<sequence length="77" mass="8441">MSTTETGPVTGTQDKDYNIIWFVEACLSNALRLENYIADAERAGDSELAEFFRRAQGESRKGAEQGKQLLASRLGSA</sequence>
<evidence type="ECO:0000256" key="1">
    <source>
        <dbReference type="SAM" id="MobiDB-lite"/>
    </source>
</evidence>
<dbReference type="EMBL" id="JBHTLK010000017">
    <property type="protein sequence ID" value="MFD1146696.1"/>
    <property type="molecule type" value="Genomic_DNA"/>
</dbReference>
<dbReference type="RefSeq" id="WP_380720888.1">
    <property type="nucleotide sequence ID" value="NZ_JBHTLK010000017.1"/>
</dbReference>
<organism evidence="2 3">
    <name type="scientific">Saccharothrix hoggarensis</name>
    <dbReference type="NCBI Taxonomy" id="913853"/>
    <lineage>
        <taxon>Bacteria</taxon>
        <taxon>Bacillati</taxon>
        <taxon>Actinomycetota</taxon>
        <taxon>Actinomycetes</taxon>
        <taxon>Pseudonocardiales</taxon>
        <taxon>Pseudonocardiaceae</taxon>
        <taxon>Saccharothrix</taxon>
    </lineage>
</organism>
<proteinExistence type="predicted"/>
<evidence type="ECO:0008006" key="4">
    <source>
        <dbReference type="Google" id="ProtNLM"/>
    </source>
</evidence>
<comment type="caution">
    <text evidence="2">The sequence shown here is derived from an EMBL/GenBank/DDBJ whole genome shotgun (WGS) entry which is preliminary data.</text>
</comment>
<evidence type="ECO:0000313" key="2">
    <source>
        <dbReference type="EMBL" id="MFD1146696.1"/>
    </source>
</evidence>
<dbReference type="Proteomes" id="UP001597168">
    <property type="component" value="Unassembled WGS sequence"/>
</dbReference>